<evidence type="ECO:0000313" key="2">
    <source>
        <dbReference type="Proteomes" id="UP000646053"/>
    </source>
</evidence>
<proteinExistence type="predicted"/>
<dbReference type="InterPro" id="IPR053747">
    <property type="entry name" value="Fluoresc_Recovery_Reg"/>
</dbReference>
<dbReference type="Proteomes" id="UP000646053">
    <property type="component" value="Unassembled WGS sequence"/>
</dbReference>
<reference evidence="1" key="1">
    <citation type="submission" date="2019-12" db="EMBL/GenBank/DDBJ databases">
        <title>High-Quality draft genome sequences of three cyanobacteria isolated from the limestone walls of the Old Cathedral of Coimbra.</title>
        <authorList>
            <person name="Tiago I."/>
            <person name="Soares F."/>
            <person name="Portugal A."/>
        </authorList>
    </citation>
    <scope>NUCLEOTIDE SEQUENCE</scope>
    <source>
        <strain evidence="1">A</strain>
    </source>
</reference>
<dbReference type="InterPro" id="IPR041601">
    <property type="entry name" value="FRP"/>
</dbReference>
<gene>
    <name evidence="1" type="ORF">GS601_08455</name>
</gene>
<evidence type="ECO:0008006" key="3">
    <source>
        <dbReference type="Google" id="ProtNLM"/>
    </source>
</evidence>
<dbReference type="Gene3D" id="6.10.140.1840">
    <property type="match status" value="1"/>
</dbReference>
<dbReference type="GO" id="GO:0042651">
    <property type="term" value="C:thylakoid membrane"/>
    <property type="evidence" value="ECO:0007669"/>
    <property type="project" value="InterPro"/>
</dbReference>
<name>A0A8J7Z197_9CYAN</name>
<accession>A0A8J7Z197</accession>
<organism evidence="1 2">
    <name type="scientific">Myxacorys almedinensis A</name>
    <dbReference type="NCBI Taxonomy" id="2690445"/>
    <lineage>
        <taxon>Bacteria</taxon>
        <taxon>Bacillati</taxon>
        <taxon>Cyanobacteriota</taxon>
        <taxon>Cyanophyceae</taxon>
        <taxon>Leptolyngbyales</taxon>
        <taxon>Leptolyngbyaceae</taxon>
        <taxon>Myxacorys</taxon>
        <taxon>Myxacorys almedinensis</taxon>
    </lineage>
</organism>
<comment type="caution">
    <text evidence="1">The sequence shown here is derived from an EMBL/GenBank/DDBJ whole genome shotgun (WGS) entry which is preliminary data.</text>
</comment>
<dbReference type="Pfam" id="PF18032">
    <property type="entry name" value="FRP"/>
    <property type="match status" value="1"/>
</dbReference>
<protein>
    <recommendedName>
        <fullName evidence="3">Fluorescence recovery protein</fullName>
    </recommendedName>
</protein>
<evidence type="ECO:0000313" key="1">
    <source>
        <dbReference type="EMBL" id="NDJ17320.1"/>
    </source>
</evidence>
<keyword evidence="2" id="KW-1185">Reference proteome</keyword>
<dbReference type="EMBL" id="WVIE01000008">
    <property type="protein sequence ID" value="NDJ17320.1"/>
    <property type="molecule type" value="Genomic_DNA"/>
</dbReference>
<dbReference type="AlphaFoldDB" id="A0A8J7Z197"/>
<sequence length="110" mass="12643">MMQVSDIKWSVSEKEVAQNAFESAYSREIDALMKEVCEKASAIADLQDVWKLHDFLSARRHEIEGKYDYKYPILIFVFAQLVKEGWLQLNELEGLEASKLSKIAAIARMS</sequence>